<evidence type="ECO:0000313" key="5">
    <source>
        <dbReference type="EMBL" id="CAB4653611.1"/>
    </source>
</evidence>
<dbReference type="Gene3D" id="3.30.360.10">
    <property type="entry name" value="Dihydrodipicolinate Reductase, domain 2"/>
    <property type="match status" value="1"/>
</dbReference>
<evidence type="ECO:0000259" key="3">
    <source>
        <dbReference type="Pfam" id="PF01408"/>
    </source>
</evidence>
<dbReference type="Pfam" id="PF22725">
    <property type="entry name" value="GFO_IDH_MocA_C3"/>
    <property type="match status" value="1"/>
</dbReference>
<keyword evidence="2" id="KW-0560">Oxidoreductase</keyword>
<dbReference type="GO" id="GO:0016491">
    <property type="term" value="F:oxidoreductase activity"/>
    <property type="evidence" value="ECO:0007669"/>
    <property type="project" value="UniProtKB-KW"/>
</dbReference>
<dbReference type="Gene3D" id="3.40.50.720">
    <property type="entry name" value="NAD(P)-binding Rossmann-like Domain"/>
    <property type="match status" value="1"/>
</dbReference>
<evidence type="ECO:0000259" key="4">
    <source>
        <dbReference type="Pfam" id="PF22725"/>
    </source>
</evidence>
<accession>A0A6J6KVI4</accession>
<proteinExistence type="inferred from homology"/>
<dbReference type="SUPFAM" id="SSF51735">
    <property type="entry name" value="NAD(P)-binding Rossmann-fold domains"/>
    <property type="match status" value="1"/>
</dbReference>
<name>A0A6J6KVI4_9ZZZZ</name>
<dbReference type="InterPro" id="IPR050984">
    <property type="entry name" value="Gfo/Idh/MocA_domain"/>
</dbReference>
<gene>
    <name evidence="5" type="ORF">UFOPK2166_00967</name>
</gene>
<evidence type="ECO:0000256" key="1">
    <source>
        <dbReference type="ARBA" id="ARBA00010928"/>
    </source>
</evidence>
<dbReference type="InterPro" id="IPR055170">
    <property type="entry name" value="GFO_IDH_MocA-like_dom"/>
</dbReference>
<evidence type="ECO:0000256" key="2">
    <source>
        <dbReference type="ARBA" id="ARBA00023002"/>
    </source>
</evidence>
<reference evidence="5" key="1">
    <citation type="submission" date="2020-05" db="EMBL/GenBank/DDBJ databases">
        <authorList>
            <person name="Chiriac C."/>
            <person name="Salcher M."/>
            <person name="Ghai R."/>
            <person name="Kavagutti S V."/>
        </authorList>
    </citation>
    <scope>NUCLEOTIDE SEQUENCE</scope>
</reference>
<protein>
    <submittedName>
        <fullName evidence="5">Unannotated protein</fullName>
    </submittedName>
</protein>
<dbReference type="InterPro" id="IPR000683">
    <property type="entry name" value="Gfo/Idh/MocA-like_OxRdtase_N"/>
</dbReference>
<feature type="domain" description="Gfo/Idh/MocA-like oxidoreductase N-terminal" evidence="3">
    <location>
        <begin position="3"/>
        <end position="98"/>
    </location>
</feature>
<dbReference type="Pfam" id="PF01408">
    <property type="entry name" value="GFO_IDH_MocA"/>
    <property type="match status" value="1"/>
</dbReference>
<feature type="domain" description="GFO/IDH/MocA-like oxidoreductase" evidence="4">
    <location>
        <begin position="110"/>
        <end position="227"/>
    </location>
</feature>
<dbReference type="PANTHER" id="PTHR22604">
    <property type="entry name" value="OXIDOREDUCTASES"/>
    <property type="match status" value="1"/>
</dbReference>
<organism evidence="5">
    <name type="scientific">freshwater metagenome</name>
    <dbReference type="NCBI Taxonomy" id="449393"/>
    <lineage>
        <taxon>unclassified sequences</taxon>
        <taxon>metagenomes</taxon>
        <taxon>ecological metagenomes</taxon>
    </lineage>
</organism>
<dbReference type="SUPFAM" id="SSF55347">
    <property type="entry name" value="Glyceraldehyde-3-phosphate dehydrogenase-like, C-terminal domain"/>
    <property type="match status" value="1"/>
</dbReference>
<comment type="similarity">
    <text evidence="1">Belongs to the Gfo/Idh/MocA family.</text>
</comment>
<dbReference type="GO" id="GO:0000166">
    <property type="term" value="F:nucleotide binding"/>
    <property type="evidence" value="ECO:0007669"/>
    <property type="project" value="InterPro"/>
</dbReference>
<dbReference type="EMBL" id="CAEZWB010000135">
    <property type="protein sequence ID" value="CAB4653611.1"/>
    <property type="molecule type" value="Genomic_DNA"/>
</dbReference>
<dbReference type="InterPro" id="IPR036291">
    <property type="entry name" value="NAD(P)-bd_dom_sf"/>
</dbReference>
<sequence length="298" mass="32319">MAPAVHATPNASLYAVASRDQDRSATLEPQVVHRFYQDLIDDPLVDAVYISLTNAQHKEWVLAALNAGKHVLCEKPLAMNASEVGTMLDAATRNKCLLVEAVWTRWQSRMQRMAQIVKSGELGEVTGVSSAFTFQGDLTNNYRLEPSLGGGALLDVGVYQAHLWLMLLNEEVSFLVESVERTMSATGVDLTTHAQLQLNSGIAAQLLSSFDLPAQQRIEVTGTTAAMRTGEGEAFTLWKQPSTLLIGETVEHFEADDAFALMVHGVSAAIEAEESTIFPAASSLRAAEITDAIARFNN</sequence>
<dbReference type="PANTHER" id="PTHR22604:SF105">
    <property type="entry name" value="TRANS-1,2-DIHYDROBENZENE-1,2-DIOL DEHYDROGENASE"/>
    <property type="match status" value="1"/>
</dbReference>
<dbReference type="AlphaFoldDB" id="A0A6J6KVI4"/>